<dbReference type="Proteomes" id="UP000574317">
    <property type="component" value="Unassembled WGS sequence"/>
</dbReference>
<accession>A0A8H5K0F9</accession>
<organism evidence="1 2">
    <name type="scientific">Fusarium napiforme</name>
    <dbReference type="NCBI Taxonomy" id="42672"/>
    <lineage>
        <taxon>Eukaryota</taxon>
        <taxon>Fungi</taxon>
        <taxon>Dikarya</taxon>
        <taxon>Ascomycota</taxon>
        <taxon>Pezizomycotina</taxon>
        <taxon>Sordariomycetes</taxon>
        <taxon>Hypocreomycetidae</taxon>
        <taxon>Hypocreales</taxon>
        <taxon>Nectriaceae</taxon>
        <taxon>Fusarium</taxon>
        <taxon>Fusarium fujikuroi species complex</taxon>
    </lineage>
</organism>
<dbReference type="EMBL" id="JAAOAO010000058">
    <property type="protein sequence ID" value="KAF5565394.1"/>
    <property type="molecule type" value="Genomic_DNA"/>
</dbReference>
<name>A0A8H5K0F9_9HYPO</name>
<proteinExistence type="predicted"/>
<comment type="caution">
    <text evidence="1">The sequence shown here is derived from an EMBL/GenBank/DDBJ whole genome shotgun (WGS) entry which is preliminary data.</text>
</comment>
<evidence type="ECO:0000313" key="2">
    <source>
        <dbReference type="Proteomes" id="UP000574317"/>
    </source>
</evidence>
<keyword evidence="2" id="KW-1185">Reference proteome</keyword>
<reference evidence="1 2" key="1">
    <citation type="submission" date="2020-05" db="EMBL/GenBank/DDBJ databases">
        <title>Identification and distribution of gene clusters putatively required for synthesis of sphingolipid metabolism inhibitors in phylogenetically diverse species of the filamentous fungus Fusarium.</title>
        <authorList>
            <person name="Kim H.-S."/>
            <person name="Busman M."/>
            <person name="Brown D.W."/>
            <person name="Divon H."/>
            <person name="Uhlig S."/>
            <person name="Proctor R.H."/>
        </authorList>
    </citation>
    <scope>NUCLEOTIDE SEQUENCE [LARGE SCALE GENOMIC DNA]</scope>
    <source>
        <strain evidence="1 2">NRRL 25196</strain>
    </source>
</reference>
<evidence type="ECO:0000313" key="1">
    <source>
        <dbReference type="EMBL" id="KAF5565394.1"/>
    </source>
</evidence>
<protein>
    <submittedName>
        <fullName evidence="1">Uncharacterized protein</fullName>
    </submittedName>
</protein>
<dbReference type="AlphaFoldDB" id="A0A8H5K0F9"/>
<sequence>MKTTRPNVMCLDNPKIREVCRKELPQARDNVAGANHCFALVADERVLKDIARGVFVITAVDYDQDEDRFSPGWVRMSTGDILNLWESLFLMSSGFGTIRCAIECDLSNRDLETYVWPGLCCIGRRGDCSEAQTASPRGKPELTRFRFDYE</sequence>
<gene>
    <name evidence="1" type="ORF">FNAPI_1709</name>
</gene>